<organism evidence="1 2">
    <name type="scientific">Phaseolus coccineus</name>
    <name type="common">Scarlet runner bean</name>
    <name type="synonym">Phaseolus multiflorus</name>
    <dbReference type="NCBI Taxonomy" id="3886"/>
    <lineage>
        <taxon>Eukaryota</taxon>
        <taxon>Viridiplantae</taxon>
        <taxon>Streptophyta</taxon>
        <taxon>Embryophyta</taxon>
        <taxon>Tracheophyta</taxon>
        <taxon>Spermatophyta</taxon>
        <taxon>Magnoliopsida</taxon>
        <taxon>eudicotyledons</taxon>
        <taxon>Gunneridae</taxon>
        <taxon>Pentapetalae</taxon>
        <taxon>rosids</taxon>
        <taxon>fabids</taxon>
        <taxon>Fabales</taxon>
        <taxon>Fabaceae</taxon>
        <taxon>Papilionoideae</taxon>
        <taxon>50 kb inversion clade</taxon>
        <taxon>NPAAA clade</taxon>
        <taxon>indigoferoid/millettioid clade</taxon>
        <taxon>Phaseoleae</taxon>
        <taxon>Phaseolus</taxon>
    </lineage>
</organism>
<dbReference type="EMBL" id="JAYMYR010000004">
    <property type="protein sequence ID" value="KAK7367457.1"/>
    <property type="molecule type" value="Genomic_DNA"/>
</dbReference>
<proteinExistence type="predicted"/>
<protein>
    <submittedName>
        <fullName evidence="1">Uncharacterized protein</fullName>
    </submittedName>
</protein>
<dbReference type="AlphaFoldDB" id="A0AAN9RCR0"/>
<evidence type="ECO:0000313" key="2">
    <source>
        <dbReference type="Proteomes" id="UP001374584"/>
    </source>
</evidence>
<dbReference type="Proteomes" id="UP001374584">
    <property type="component" value="Unassembled WGS sequence"/>
</dbReference>
<gene>
    <name evidence="1" type="ORF">VNO80_09469</name>
</gene>
<name>A0AAN9RCR0_PHACN</name>
<reference evidence="1 2" key="1">
    <citation type="submission" date="2024-01" db="EMBL/GenBank/DDBJ databases">
        <title>The genomes of 5 underutilized Papilionoideae crops provide insights into root nodulation and disease resistanc.</title>
        <authorList>
            <person name="Jiang F."/>
        </authorList>
    </citation>
    <scope>NUCLEOTIDE SEQUENCE [LARGE SCALE GENOMIC DNA]</scope>
    <source>
        <strain evidence="1">JINMINGXINNONG_FW02</strain>
        <tissue evidence="1">Leaves</tissue>
    </source>
</reference>
<accession>A0AAN9RCR0</accession>
<sequence>MPFLPSLLLNPNFKLPFYAYSLIFSITSEKKRKRIPVIEGLGCTKGVTSSKGIDGAFGNITKILVIKNLATTFFIQLACCKWLHRVATLRERTPT</sequence>
<evidence type="ECO:0000313" key="1">
    <source>
        <dbReference type="EMBL" id="KAK7367457.1"/>
    </source>
</evidence>
<comment type="caution">
    <text evidence="1">The sequence shown here is derived from an EMBL/GenBank/DDBJ whole genome shotgun (WGS) entry which is preliminary data.</text>
</comment>
<keyword evidence="2" id="KW-1185">Reference proteome</keyword>